<sequence>MLDLLKLMLTILCMLSYCLAHCFLIVTFGSLSGLLCVLISGFLCVMCSLCMGSCYWMSSVPDAVFCWLD</sequence>
<dbReference type="AlphaFoldDB" id="A0A6A4N546"/>
<organism evidence="2 3">
    <name type="scientific">Lupinus albus</name>
    <name type="common">White lupine</name>
    <name type="synonym">Lupinus termis</name>
    <dbReference type="NCBI Taxonomy" id="3870"/>
    <lineage>
        <taxon>Eukaryota</taxon>
        <taxon>Viridiplantae</taxon>
        <taxon>Streptophyta</taxon>
        <taxon>Embryophyta</taxon>
        <taxon>Tracheophyta</taxon>
        <taxon>Spermatophyta</taxon>
        <taxon>Magnoliopsida</taxon>
        <taxon>eudicotyledons</taxon>
        <taxon>Gunneridae</taxon>
        <taxon>Pentapetalae</taxon>
        <taxon>rosids</taxon>
        <taxon>fabids</taxon>
        <taxon>Fabales</taxon>
        <taxon>Fabaceae</taxon>
        <taxon>Papilionoideae</taxon>
        <taxon>50 kb inversion clade</taxon>
        <taxon>genistoids sensu lato</taxon>
        <taxon>core genistoids</taxon>
        <taxon>Genisteae</taxon>
        <taxon>Lupinus</taxon>
    </lineage>
</organism>
<feature type="transmembrane region" description="Helical" evidence="1">
    <location>
        <begin position="30"/>
        <end position="51"/>
    </location>
</feature>
<dbReference type="EMBL" id="WOCE01000060">
    <property type="protein sequence ID" value="KAE9584211.1"/>
    <property type="molecule type" value="Genomic_DNA"/>
</dbReference>
<dbReference type="Proteomes" id="UP000447434">
    <property type="component" value="Unassembled WGS sequence"/>
</dbReference>
<evidence type="ECO:0000256" key="1">
    <source>
        <dbReference type="SAM" id="Phobius"/>
    </source>
</evidence>
<reference evidence="3" key="1">
    <citation type="journal article" date="2020" name="Nat. Commun.">
        <title>Genome sequence of the cluster root forming white lupin.</title>
        <authorList>
            <person name="Hufnagel B."/>
            <person name="Marques A."/>
            <person name="Soriano A."/>
            <person name="Marques L."/>
            <person name="Divol F."/>
            <person name="Doumas P."/>
            <person name="Sallet E."/>
            <person name="Mancinotti D."/>
            <person name="Carrere S."/>
            <person name="Marande W."/>
            <person name="Arribat S."/>
            <person name="Keller J."/>
            <person name="Huneau C."/>
            <person name="Blein T."/>
            <person name="Aime D."/>
            <person name="Laguerre M."/>
            <person name="Taylor J."/>
            <person name="Schubert V."/>
            <person name="Nelson M."/>
            <person name="Geu-Flores F."/>
            <person name="Crespi M."/>
            <person name="Gallardo-Guerrero K."/>
            <person name="Delaux P.-M."/>
            <person name="Salse J."/>
            <person name="Berges H."/>
            <person name="Guyot R."/>
            <person name="Gouzy J."/>
            <person name="Peret B."/>
        </authorList>
    </citation>
    <scope>NUCLEOTIDE SEQUENCE [LARGE SCALE GENOMIC DNA]</scope>
    <source>
        <strain evidence="3">cv. Amiga</strain>
    </source>
</reference>
<name>A0A6A4N546_LUPAL</name>
<keyword evidence="1" id="KW-0812">Transmembrane</keyword>
<evidence type="ECO:0000313" key="3">
    <source>
        <dbReference type="Proteomes" id="UP000447434"/>
    </source>
</evidence>
<proteinExistence type="predicted"/>
<accession>A0A6A4N546</accession>
<protein>
    <submittedName>
        <fullName evidence="2">Uncharacterized protein</fullName>
    </submittedName>
</protein>
<keyword evidence="1" id="KW-1133">Transmembrane helix</keyword>
<evidence type="ECO:0000313" key="2">
    <source>
        <dbReference type="EMBL" id="KAE9584211.1"/>
    </source>
</evidence>
<comment type="caution">
    <text evidence="2">The sequence shown here is derived from an EMBL/GenBank/DDBJ whole genome shotgun (WGS) entry which is preliminary data.</text>
</comment>
<gene>
    <name evidence="2" type="ORF">Lalb_Chr00c35g0408631</name>
</gene>
<keyword evidence="1" id="KW-0472">Membrane</keyword>
<keyword evidence="3" id="KW-1185">Reference proteome</keyword>